<sequence>MSVIVNISNEDPAFELLRITKGLINAESIKDKWIVHSKVIKVEKVLKIIFEQIQNLLEGSDSDIQGRFTLIAFLLNSRKNNELTLYLITNLCSLTEQRKAAMQALSFLYDTISEGFLKFAIFKAIVSQAKNADLLNMILPHLQKIENFSKEWAEVSSGEKQEFYWEISKLPINESLKAKFIKMLISETSELPHEHFEEAFSQLISYSDASEIGSILQLPCIHKIYGHFAELVKILQEVSVPKYLQFKEHHEEYLESKNFNAEKCLDTIRVLALCDLAKQHEEFTYAEAAEHLKVSEDEIDEWVVKAVTFNLLDARIDEVERKIRATKNTSDQSGGYWENIGNLLENWERNLNK</sequence>
<evidence type="ECO:0000313" key="4">
    <source>
        <dbReference type="Proteomes" id="UP001162131"/>
    </source>
</evidence>
<dbReference type="SMART" id="SM00088">
    <property type="entry name" value="PINT"/>
    <property type="match status" value="1"/>
</dbReference>
<dbReference type="InterPro" id="IPR000717">
    <property type="entry name" value="PCI_dom"/>
</dbReference>
<feature type="domain" description="PCI" evidence="2">
    <location>
        <begin position="259"/>
        <end position="343"/>
    </location>
</feature>
<dbReference type="GO" id="GO:0002183">
    <property type="term" value="P:cytoplasmic translational initiation"/>
    <property type="evidence" value="ECO:0007669"/>
    <property type="project" value="TreeGrafter"/>
</dbReference>
<dbReference type="PANTHER" id="PTHR15350:SF2">
    <property type="entry name" value="EUKARYOTIC TRANSLATION INITIATION FACTOR 3 SUBUNIT M"/>
    <property type="match status" value="1"/>
</dbReference>
<comment type="caution">
    <text evidence="3">The sequence shown here is derived from an EMBL/GenBank/DDBJ whole genome shotgun (WGS) entry which is preliminary data.</text>
</comment>
<evidence type="ECO:0000259" key="2">
    <source>
        <dbReference type="SMART" id="SM00088"/>
    </source>
</evidence>
<dbReference type="GO" id="GO:0005852">
    <property type="term" value="C:eukaryotic translation initiation factor 3 complex"/>
    <property type="evidence" value="ECO:0007669"/>
    <property type="project" value="TreeGrafter"/>
</dbReference>
<name>A0AAU9IUU8_9CILI</name>
<comment type="similarity">
    <text evidence="1">Belongs to the CSN7/EIF3M family. CSN7 subfamily.</text>
</comment>
<accession>A0AAU9IUU8</accession>
<keyword evidence="4" id="KW-1185">Reference proteome</keyword>
<dbReference type="AlphaFoldDB" id="A0AAU9IUU8"/>
<evidence type="ECO:0000256" key="1">
    <source>
        <dbReference type="ARBA" id="ARBA00008482"/>
    </source>
</evidence>
<organism evidence="3 4">
    <name type="scientific">Blepharisma stoltei</name>
    <dbReference type="NCBI Taxonomy" id="1481888"/>
    <lineage>
        <taxon>Eukaryota</taxon>
        <taxon>Sar</taxon>
        <taxon>Alveolata</taxon>
        <taxon>Ciliophora</taxon>
        <taxon>Postciliodesmatophora</taxon>
        <taxon>Heterotrichea</taxon>
        <taxon>Heterotrichida</taxon>
        <taxon>Blepharismidae</taxon>
        <taxon>Blepharisma</taxon>
    </lineage>
</organism>
<reference evidence="3" key="1">
    <citation type="submission" date="2021-09" db="EMBL/GenBank/DDBJ databases">
        <authorList>
            <consortium name="AG Swart"/>
            <person name="Singh M."/>
            <person name="Singh A."/>
            <person name="Seah K."/>
            <person name="Emmerich C."/>
        </authorList>
    </citation>
    <scope>NUCLEOTIDE SEQUENCE</scope>
    <source>
        <strain evidence="3">ATCC30299</strain>
    </source>
</reference>
<dbReference type="Proteomes" id="UP001162131">
    <property type="component" value="Unassembled WGS sequence"/>
</dbReference>
<evidence type="ECO:0000313" key="3">
    <source>
        <dbReference type="EMBL" id="CAG9317264.1"/>
    </source>
</evidence>
<protein>
    <recommendedName>
        <fullName evidence="2">PCI domain-containing protein</fullName>
    </recommendedName>
</protein>
<proteinExistence type="inferred from homology"/>
<dbReference type="Pfam" id="PF01399">
    <property type="entry name" value="PCI"/>
    <property type="match status" value="1"/>
</dbReference>
<dbReference type="InterPro" id="IPR045237">
    <property type="entry name" value="COPS7/eIF3m"/>
</dbReference>
<dbReference type="PANTHER" id="PTHR15350">
    <property type="entry name" value="COP9 SIGNALOSOME COMPLEX SUBUNIT 7/DENDRITIC CELL PROTEIN GA17"/>
    <property type="match status" value="1"/>
</dbReference>
<gene>
    <name evidence="3" type="ORF">BSTOLATCC_MIC18517</name>
</gene>
<dbReference type="EMBL" id="CAJZBQ010000018">
    <property type="protein sequence ID" value="CAG9317264.1"/>
    <property type="molecule type" value="Genomic_DNA"/>
</dbReference>